<dbReference type="AlphaFoldDB" id="A0A261SVA9"/>
<name>A0A261SVA9_9BORD</name>
<comment type="catalytic activity">
    <reaction evidence="8 9">
        <text>kanamycin B + acetyl-CoA = N(6')-acetylkanamycin B + CoA + H(+)</text>
        <dbReference type="Rhea" id="RHEA:16449"/>
        <dbReference type="ChEBI" id="CHEBI:15378"/>
        <dbReference type="ChEBI" id="CHEBI:57287"/>
        <dbReference type="ChEBI" id="CHEBI:57288"/>
        <dbReference type="ChEBI" id="CHEBI:58390"/>
        <dbReference type="ChEBI" id="CHEBI:58549"/>
        <dbReference type="EC" id="2.3.1.82"/>
    </reaction>
</comment>
<sequence length="159" mass="17466">MPLVLASHAPHRRADFIDDWARLRTALWPDASAAEHRREIAEQLAEPARYAAFIVTAEPAGAIGLAEIALRHDYVNGTDSSPVAFLEGIYVAPEARRGGAARLLVEACRAWALAQGCRELASDTALDNDVSQAVHEALGFEETERVVFYRLRLAPHRPD</sequence>
<evidence type="ECO:0000256" key="9">
    <source>
        <dbReference type="PIRNR" id="PIRNR000452"/>
    </source>
</evidence>
<feature type="domain" description="N-acetyltransferase" evidence="10">
    <location>
        <begin position="1"/>
        <end position="158"/>
    </location>
</feature>
<keyword evidence="4 9" id="KW-0808">Transferase</keyword>
<evidence type="ECO:0000256" key="2">
    <source>
        <dbReference type="ARBA" id="ARBA00012888"/>
    </source>
</evidence>
<dbReference type="PANTHER" id="PTHR43877:SF1">
    <property type="entry name" value="ACETYLTRANSFERASE"/>
    <property type="match status" value="1"/>
</dbReference>
<keyword evidence="5 9" id="KW-0046">Antibiotic resistance</keyword>
<dbReference type="CDD" id="cd04301">
    <property type="entry name" value="NAT_SF"/>
    <property type="match status" value="1"/>
</dbReference>
<evidence type="ECO:0000256" key="7">
    <source>
        <dbReference type="ARBA" id="ARBA00029660"/>
    </source>
</evidence>
<dbReference type="GO" id="GO:0047663">
    <property type="term" value="F:aminoglycoside 6'-N-acetyltransferase activity"/>
    <property type="evidence" value="ECO:0007669"/>
    <property type="project" value="UniProtKB-EC"/>
</dbReference>
<comment type="subunit">
    <text evidence="1 9">Homodimer.</text>
</comment>
<dbReference type="PROSITE" id="PS51186">
    <property type="entry name" value="GNAT"/>
    <property type="match status" value="1"/>
</dbReference>
<dbReference type="Proteomes" id="UP000217005">
    <property type="component" value="Unassembled WGS sequence"/>
</dbReference>
<proteinExistence type="predicted"/>
<evidence type="ECO:0000256" key="6">
    <source>
        <dbReference type="ARBA" id="ARBA00023315"/>
    </source>
</evidence>
<evidence type="ECO:0000256" key="5">
    <source>
        <dbReference type="ARBA" id="ARBA00023251"/>
    </source>
</evidence>
<dbReference type="InterPro" id="IPR016181">
    <property type="entry name" value="Acyl_CoA_acyltransferase"/>
</dbReference>
<dbReference type="PIRSF" id="PIRSF000452">
    <property type="entry name" value="6-N-acetyltransf"/>
    <property type="match status" value="1"/>
</dbReference>
<dbReference type="PANTHER" id="PTHR43877">
    <property type="entry name" value="AMINOALKYLPHOSPHONATE N-ACETYLTRANSFERASE-RELATED-RELATED"/>
    <property type="match status" value="1"/>
</dbReference>
<dbReference type="Pfam" id="PF00583">
    <property type="entry name" value="Acetyltransf_1"/>
    <property type="match status" value="1"/>
</dbReference>
<dbReference type="NCBIfam" id="NF043067">
    <property type="entry name" value="AAC_6p_group_E"/>
    <property type="match status" value="1"/>
</dbReference>
<evidence type="ECO:0000259" key="10">
    <source>
        <dbReference type="PROSITE" id="PS51186"/>
    </source>
</evidence>
<comment type="function">
    <text evidence="9">Catalyzes the transfer of an acetyl group from acetyl-CoA to the 6'-amino group of aminoglycoside molecules conferring resistance to antibiotics containing the purpurosamine ring.</text>
</comment>
<dbReference type="InterPro" id="IPR050832">
    <property type="entry name" value="Bact_Acetyltransf"/>
</dbReference>
<keyword evidence="6 9" id="KW-0012">Acyltransferase</keyword>
<dbReference type="EC" id="2.3.1.82" evidence="2 9"/>
<dbReference type="RefSeq" id="WP_094824934.1">
    <property type="nucleotide sequence ID" value="NZ_NEVL01000001.1"/>
</dbReference>
<evidence type="ECO:0000256" key="3">
    <source>
        <dbReference type="ARBA" id="ARBA00017677"/>
    </source>
</evidence>
<evidence type="ECO:0000256" key="4">
    <source>
        <dbReference type="ARBA" id="ARBA00022679"/>
    </source>
</evidence>
<organism evidence="11 12">
    <name type="scientific">Bordetella genomosp. 1</name>
    <dbReference type="NCBI Taxonomy" id="1395607"/>
    <lineage>
        <taxon>Bacteria</taxon>
        <taxon>Pseudomonadati</taxon>
        <taxon>Pseudomonadota</taxon>
        <taxon>Betaproteobacteria</taxon>
        <taxon>Burkholderiales</taxon>
        <taxon>Alcaligenaceae</taxon>
        <taxon>Bordetella</taxon>
    </lineage>
</organism>
<evidence type="ECO:0000256" key="8">
    <source>
        <dbReference type="ARBA" id="ARBA00048923"/>
    </source>
</evidence>
<evidence type="ECO:0000256" key="1">
    <source>
        <dbReference type="ARBA" id="ARBA00011738"/>
    </source>
</evidence>
<dbReference type="GO" id="GO:0046677">
    <property type="term" value="P:response to antibiotic"/>
    <property type="evidence" value="ECO:0007669"/>
    <property type="project" value="UniProtKB-KW"/>
</dbReference>
<protein>
    <recommendedName>
        <fullName evidence="3 9">Aminoglycoside N(6')-acetyltransferase type 1</fullName>
        <ecNumber evidence="2 9">2.3.1.82</ecNumber>
    </recommendedName>
    <alternativeName>
        <fullName evidence="7 9">Aminoglycoside resistance protein</fullName>
    </alternativeName>
</protein>
<comment type="caution">
    <text evidence="11">The sequence shown here is derived from an EMBL/GenBank/DDBJ whole genome shotgun (WGS) entry which is preliminary data.</text>
</comment>
<dbReference type="EMBL" id="NEVL01000001">
    <property type="protein sequence ID" value="OZI40820.1"/>
    <property type="molecule type" value="Genomic_DNA"/>
</dbReference>
<dbReference type="InterPro" id="IPR024170">
    <property type="entry name" value="Aminoglycoside_N6-AcTrfrase"/>
</dbReference>
<dbReference type="SUPFAM" id="SSF55729">
    <property type="entry name" value="Acyl-CoA N-acyltransferases (Nat)"/>
    <property type="match status" value="1"/>
</dbReference>
<dbReference type="InterPro" id="IPR000182">
    <property type="entry name" value="GNAT_dom"/>
</dbReference>
<accession>A0A261SVA9</accession>
<evidence type="ECO:0000313" key="11">
    <source>
        <dbReference type="EMBL" id="OZI40820.1"/>
    </source>
</evidence>
<dbReference type="OrthoDB" id="118633at2"/>
<dbReference type="Gene3D" id="3.40.630.30">
    <property type="match status" value="1"/>
</dbReference>
<gene>
    <name evidence="11" type="ORF">CEG14_03415</name>
</gene>
<reference evidence="11 12" key="1">
    <citation type="submission" date="2017-05" db="EMBL/GenBank/DDBJ databases">
        <title>Complete and WGS of Bordetella genogroups.</title>
        <authorList>
            <person name="Spilker T."/>
            <person name="LiPuma J."/>
        </authorList>
    </citation>
    <scope>NUCLEOTIDE SEQUENCE [LARGE SCALE GENOMIC DNA]</scope>
    <source>
        <strain evidence="11 12">AU17610</strain>
    </source>
</reference>
<evidence type="ECO:0000313" key="12">
    <source>
        <dbReference type="Proteomes" id="UP000217005"/>
    </source>
</evidence>